<organism evidence="10 11">
    <name type="scientific">Dreissena polymorpha</name>
    <name type="common">Zebra mussel</name>
    <name type="synonym">Mytilus polymorpha</name>
    <dbReference type="NCBI Taxonomy" id="45954"/>
    <lineage>
        <taxon>Eukaryota</taxon>
        <taxon>Metazoa</taxon>
        <taxon>Spiralia</taxon>
        <taxon>Lophotrochozoa</taxon>
        <taxon>Mollusca</taxon>
        <taxon>Bivalvia</taxon>
        <taxon>Autobranchia</taxon>
        <taxon>Heteroconchia</taxon>
        <taxon>Euheterodonta</taxon>
        <taxon>Imparidentia</taxon>
        <taxon>Neoheterodontei</taxon>
        <taxon>Myida</taxon>
        <taxon>Dreissenoidea</taxon>
        <taxon>Dreissenidae</taxon>
        <taxon>Dreissena</taxon>
    </lineage>
</organism>
<proteinExistence type="predicted"/>
<keyword evidence="6" id="KW-0675">Receptor</keyword>
<dbReference type="Gene3D" id="1.20.1070.10">
    <property type="entry name" value="Rhodopsin 7-helix transmembrane proteins"/>
    <property type="match status" value="1"/>
</dbReference>
<keyword evidence="7" id="KW-0807">Transducer</keyword>
<dbReference type="PANTHER" id="PTHR24243">
    <property type="entry name" value="G-PROTEIN COUPLED RECEPTOR"/>
    <property type="match status" value="1"/>
</dbReference>
<name>A0A9D4KSF8_DREPO</name>
<feature type="transmembrane region" description="Helical" evidence="8">
    <location>
        <begin position="210"/>
        <end position="236"/>
    </location>
</feature>
<comment type="caution">
    <text evidence="10">The sequence shown here is derived from an EMBL/GenBank/DDBJ whole genome shotgun (WGS) entry which is preliminary data.</text>
</comment>
<feature type="transmembrane region" description="Helical" evidence="8">
    <location>
        <begin position="298"/>
        <end position="320"/>
    </location>
</feature>
<protein>
    <recommendedName>
        <fullName evidence="9">G-protein coupled receptors family 1 profile domain-containing protein</fullName>
    </recommendedName>
</protein>
<dbReference type="SUPFAM" id="SSF81321">
    <property type="entry name" value="Family A G protein-coupled receptor-like"/>
    <property type="match status" value="1"/>
</dbReference>
<dbReference type="GO" id="GO:0004930">
    <property type="term" value="F:G protein-coupled receptor activity"/>
    <property type="evidence" value="ECO:0007669"/>
    <property type="project" value="UniProtKB-KW"/>
</dbReference>
<feature type="transmembrane region" description="Helical" evidence="8">
    <location>
        <begin position="256"/>
        <end position="275"/>
    </location>
</feature>
<sequence length="340" mass="39485">MDNVTANQTDWYYEDDRTDGYYDGYQTYWYYEDNQTDRYYDNNGTDIWDWMMYIQIGVISPISLASFIGNGLIVAVIMSKRKSGISTTYYLFGTLAMFDVLVTCYNVLGLFIHIRGVVYYYNNKNYAEAFWFESWFRFFGTTCADFSSWTLVLISMERLASVVIPFQVKTFVTTKTVMIAGIVMASVIIVLEYFMIIYDDIHMDEGTYRRFQYVCLSFLMLVPFAVISVSSIIIGVKIRTSIGGNRPRFNSVTRNLLAVNVAYIITQFPYTLFTVKMEFQVLLDLFDQGKFLMDSNDLIHYCTLILKASNHSINCLAYVLSGSTFRQDMRNMICTQRSVR</sequence>
<dbReference type="CDD" id="cd00637">
    <property type="entry name" value="7tm_classA_rhodopsin-like"/>
    <property type="match status" value="1"/>
</dbReference>
<gene>
    <name evidence="10" type="ORF">DPMN_087144</name>
</gene>
<dbReference type="Proteomes" id="UP000828390">
    <property type="component" value="Unassembled WGS sequence"/>
</dbReference>
<evidence type="ECO:0000256" key="8">
    <source>
        <dbReference type="SAM" id="Phobius"/>
    </source>
</evidence>
<evidence type="ECO:0000313" key="11">
    <source>
        <dbReference type="Proteomes" id="UP000828390"/>
    </source>
</evidence>
<dbReference type="EMBL" id="JAIWYP010000003">
    <property type="protein sequence ID" value="KAH3844878.1"/>
    <property type="molecule type" value="Genomic_DNA"/>
</dbReference>
<feature type="transmembrane region" description="Helical" evidence="8">
    <location>
        <begin position="177"/>
        <end position="198"/>
    </location>
</feature>
<keyword evidence="11" id="KW-1185">Reference proteome</keyword>
<dbReference type="GO" id="GO:0005886">
    <property type="term" value="C:plasma membrane"/>
    <property type="evidence" value="ECO:0007669"/>
    <property type="project" value="TreeGrafter"/>
</dbReference>
<evidence type="ECO:0000256" key="5">
    <source>
        <dbReference type="ARBA" id="ARBA00023136"/>
    </source>
</evidence>
<dbReference type="Pfam" id="PF00001">
    <property type="entry name" value="7tm_1"/>
    <property type="match status" value="1"/>
</dbReference>
<feature type="domain" description="G-protein coupled receptors family 1 profile" evidence="9">
    <location>
        <begin position="69"/>
        <end position="318"/>
    </location>
</feature>
<keyword evidence="2 8" id="KW-0812">Transmembrane</keyword>
<keyword evidence="3 8" id="KW-1133">Transmembrane helix</keyword>
<keyword evidence="4" id="KW-0297">G-protein coupled receptor</keyword>
<dbReference type="InterPro" id="IPR000276">
    <property type="entry name" value="GPCR_Rhodpsn"/>
</dbReference>
<evidence type="ECO:0000256" key="7">
    <source>
        <dbReference type="ARBA" id="ARBA00023224"/>
    </source>
</evidence>
<dbReference type="AlphaFoldDB" id="A0A9D4KSF8"/>
<dbReference type="PRINTS" id="PR00237">
    <property type="entry name" value="GPCRRHODOPSN"/>
</dbReference>
<feature type="transmembrane region" description="Helical" evidence="8">
    <location>
        <begin position="89"/>
        <end position="114"/>
    </location>
</feature>
<evidence type="ECO:0000313" key="10">
    <source>
        <dbReference type="EMBL" id="KAH3844878.1"/>
    </source>
</evidence>
<feature type="transmembrane region" description="Helical" evidence="8">
    <location>
        <begin position="50"/>
        <end position="77"/>
    </location>
</feature>
<evidence type="ECO:0000256" key="4">
    <source>
        <dbReference type="ARBA" id="ARBA00023040"/>
    </source>
</evidence>
<comment type="subcellular location">
    <subcellularLocation>
        <location evidence="1">Membrane</location>
        <topology evidence="1">Multi-pass membrane protein</topology>
    </subcellularLocation>
</comment>
<dbReference type="PROSITE" id="PS50262">
    <property type="entry name" value="G_PROTEIN_RECEP_F1_2"/>
    <property type="match status" value="1"/>
</dbReference>
<evidence type="ECO:0000256" key="3">
    <source>
        <dbReference type="ARBA" id="ARBA00022989"/>
    </source>
</evidence>
<accession>A0A9D4KSF8</accession>
<reference evidence="10" key="2">
    <citation type="submission" date="2020-11" db="EMBL/GenBank/DDBJ databases">
        <authorList>
            <person name="McCartney M.A."/>
            <person name="Auch B."/>
            <person name="Kono T."/>
            <person name="Mallez S."/>
            <person name="Becker A."/>
            <person name="Gohl D.M."/>
            <person name="Silverstein K.A.T."/>
            <person name="Koren S."/>
            <person name="Bechman K.B."/>
            <person name="Herman A."/>
            <person name="Abrahante J.E."/>
            <person name="Garbe J."/>
        </authorList>
    </citation>
    <scope>NUCLEOTIDE SEQUENCE</scope>
    <source>
        <strain evidence="10">Duluth1</strain>
        <tissue evidence="10">Whole animal</tissue>
    </source>
</reference>
<dbReference type="InterPro" id="IPR017452">
    <property type="entry name" value="GPCR_Rhodpsn_7TM"/>
</dbReference>
<evidence type="ECO:0000259" key="9">
    <source>
        <dbReference type="PROSITE" id="PS50262"/>
    </source>
</evidence>
<dbReference type="PANTHER" id="PTHR24243:SF230">
    <property type="entry name" value="G-PROTEIN COUPLED RECEPTORS FAMILY 1 PROFILE DOMAIN-CONTAINING PROTEIN"/>
    <property type="match status" value="1"/>
</dbReference>
<evidence type="ECO:0000256" key="2">
    <source>
        <dbReference type="ARBA" id="ARBA00022692"/>
    </source>
</evidence>
<evidence type="ECO:0000256" key="6">
    <source>
        <dbReference type="ARBA" id="ARBA00023170"/>
    </source>
</evidence>
<reference evidence="10" key="1">
    <citation type="journal article" date="2019" name="bioRxiv">
        <title>The Genome of the Zebra Mussel, Dreissena polymorpha: A Resource for Invasive Species Research.</title>
        <authorList>
            <person name="McCartney M.A."/>
            <person name="Auch B."/>
            <person name="Kono T."/>
            <person name="Mallez S."/>
            <person name="Zhang Y."/>
            <person name="Obille A."/>
            <person name="Becker A."/>
            <person name="Abrahante J.E."/>
            <person name="Garbe J."/>
            <person name="Badalamenti J.P."/>
            <person name="Herman A."/>
            <person name="Mangelson H."/>
            <person name="Liachko I."/>
            <person name="Sullivan S."/>
            <person name="Sone E.D."/>
            <person name="Koren S."/>
            <person name="Silverstein K.A.T."/>
            <person name="Beckman K.B."/>
            <person name="Gohl D.M."/>
        </authorList>
    </citation>
    <scope>NUCLEOTIDE SEQUENCE</scope>
    <source>
        <strain evidence="10">Duluth1</strain>
        <tissue evidence="10">Whole animal</tissue>
    </source>
</reference>
<evidence type="ECO:0000256" key="1">
    <source>
        <dbReference type="ARBA" id="ARBA00004141"/>
    </source>
</evidence>
<keyword evidence="5 8" id="KW-0472">Membrane</keyword>